<evidence type="ECO:0000313" key="1">
    <source>
        <dbReference type="EMBL" id="SME89936.1"/>
    </source>
</evidence>
<gene>
    <name evidence="1" type="ORF">SAMN06296036_101319</name>
</gene>
<name>A0A1Y6B7Z6_9BACT</name>
<organism evidence="1 2">
    <name type="scientific">Pseudobacteriovorax antillogorgiicola</name>
    <dbReference type="NCBI Taxonomy" id="1513793"/>
    <lineage>
        <taxon>Bacteria</taxon>
        <taxon>Pseudomonadati</taxon>
        <taxon>Bdellovibrionota</taxon>
        <taxon>Oligoflexia</taxon>
        <taxon>Oligoflexales</taxon>
        <taxon>Pseudobacteriovoracaceae</taxon>
        <taxon>Pseudobacteriovorax</taxon>
    </lineage>
</organism>
<dbReference type="EMBL" id="FWZT01000001">
    <property type="protein sequence ID" value="SME89936.1"/>
    <property type="molecule type" value="Genomic_DNA"/>
</dbReference>
<accession>A0A1Y6B7Z6</accession>
<keyword evidence="2" id="KW-1185">Reference proteome</keyword>
<dbReference type="RefSeq" id="WP_132314561.1">
    <property type="nucleotide sequence ID" value="NZ_FWZT01000001.1"/>
</dbReference>
<dbReference type="STRING" id="1513793.SAMN06296036_101319"/>
<sequence length="304" mass="34248">MKGFSELGLETIELDLVGIRYLRAPQGSFPKKLDEYKYLSSLAFGLVDDSASNYHWISLVQEYQEPTQLVRHFRSYEQWDTHRLDVFHLLARASQSPMIFTVANSEKVRGQSATLKHQDTLSSFFNTTMDNPNRGPRSLFSVGGEIFQGTDGHFYDLEESVKLGSSAYGRQSGQLLGGASLRPGKGVNIRRLRVRAEPQRQYSYDFFKSFPSYLEEAIAQYCRRGATVILDSDDLSLLACLHNLIYPSRITNLSVPQFYYGYHSLGSLMNCLHLAIESGNSDVVWVHCHSTGDIDIAFLSKGSS</sequence>
<reference evidence="2" key="1">
    <citation type="submission" date="2017-04" db="EMBL/GenBank/DDBJ databases">
        <authorList>
            <person name="Varghese N."/>
            <person name="Submissions S."/>
        </authorList>
    </citation>
    <scope>NUCLEOTIDE SEQUENCE [LARGE SCALE GENOMIC DNA]</scope>
    <source>
        <strain evidence="2">RKEM611</strain>
    </source>
</reference>
<protein>
    <submittedName>
        <fullName evidence="1">Uncharacterized protein</fullName>
    </submittedName>
</protein>
<dbReference type="Proteomes" id="UP000192907">
    <property type="component" value="Unassembled WGS sequence"/>
</dbReference>
<proteinExistence type="predicted"/>
<dbReference type="AlphaFoldDB" id="A0A1Y6B7Z6"/>
<evidence type="ECO:0000313" key="2">
    <source>
        <dbReference type="Proteomes" id="UP000192907"/>
    </source>
</evidence>